<feature type="compositionally biased region" description="Basic and acidic residues" evidence="1">
    <location>
        <begin position="665"/>
        <end position="675"/>
    </location>
</feature>
<dbReference type="EMBL" id="JAAQRI010000338">
    <property type="protein sequence ID" value="KAF5617828.1"/>
    <property type="molecule type" value="Genomic_DNA"/>
</dbReference>
<evidence type="ECO:0000313" key="2">
    <source>
        <dbReference type="EMBL" id="KAF5617828.1"/>
    </source>
</evidence>
<evidence type="ECO:0000313" key="3">
    <source>
        <dbReference type="Proteomes" id="UP000530670"/>
    </source>
</evidence>
<dbReference type="RefSeq" id="XP_037200468.1">
    <property type="nucleotide sequence ID" value="XM_037345537.1"/>
</dbReference>
<gene>
    <name evidence="2" type="ORF">FTJAE_12487</name>
</gene>
<reference evidence="2 3" key="1">
    <citation type="submission" date="2020-05" db="EMBL/GenBank/DDBJ databases">
        <title>Identification and distribution of gene clusters putatively required for synthesis of sphingolipid metabolism inhibitors in phylogenetically diverse species of the filamentous fungus Fusarium.</title>
        <authorList>
            <person name="Kim H.-S."/>
            <person name="Busman M."/>
            <person name="Brown D.W."/>
            <person name="Divon H."/>
            <person name="Uhlig S."/>
            <person name="Proctor R.H."/>
        </authorList>
    </citation>
    <scope>NUCLEOTIDE SEQUENCE [LARGE SCALE GENOMIC DNA]</scope>
    <source>
        <strain evidence="2 3">NRRL 66243</strain>
    </source>
</reference>
<protein>
    <submittedName>
        <fullName evidence="2">Uncharacterized protein</fullName>
    </submittedName>
</protein>
<dbReference type="Proteomes" id="UP000530670">
    <property type="component" value="Unassembled WGS sequence"/>
</dbReference>
<sequence length="863" mass="97833">MATGPRTYRYQFALCTGNDDSEYYDQTTALSQALINRSFRHLFENTEGVAGIDHFDDAAGDRIFGVLDAPTLMLIGHTVDESLAYYQLRIKEANVVFRNGQTRTLSQWALTVKVNLSEVSLEIQPSEDEETRKNKEYWKQDIARRYPGLEVGDYRAQRIFANFSAAQWKKPIEERSTCFDQKAKKTIALQEWKDQAENSGYFYRIMDLIDGWAKTQAHEGLSTLGIKFSLYQDPDEIKRPTFKPMLQHIQVYPYKSQKCPNGTTAIRDPSKITQEAPFGDLVHGDFNCLMFCENVDTSWNVPGKSTNSIFRSLPQKKHMSHSYNMACPVSDDDPKLPDLLGTFAMDYRVVMHRYLLPALEDLCLATVVKIEEPERTIAVPDIAFNPRYTIGCPRTERELNSSPDTDIKFTKLSDRHYQWIVRDSKGETGHRFTDGPYSYHRDRYNSYQIDTESKVEVEWATGQSAMVISASVSYNYNCAFANNKEMTDQVDSVKYNVIAKSFFSLGLQPVDLDYLVILPQIKGLSREDAQNIKYGANKSPSDLPAVSDGDLKITSFPVCITATGKGRDDSEFRLKTDLEKSLRIGIERFTSRVDEHFRWGRGKLIFPGHGNLLLMNPKFTKFGGIVADVGLRRNEPNGTMSFPKPGPSPPSGDKGPGPQKPSPDVPKRKEENDLKLSWDHQVSYNPQSKIGRLSLRALNSKKEDLSFHFIRISLLTSTSTHTRPFDDTEWSKAPDAKALDVLFSHGKYTYVDSDSKDPPLEVELQGNVYQLNKSKGWSTNVPALEVKLNRDRNAREMQASIQGLKGTDFKVPKGQEFTLELQGEIQELGRYMIKISESWKKVPGLKFGGEGMAISHKDIDIQP</sequence>
<proteinExistence type="predicted"/>
<dbReference type="OrthoDB" id="5429442at2759"/>
<comment type="caution">
    <text evidence="2">The sequence shown here is derived from an EMBL/GenBank/DDBJ whole genome shotgun (WGS) entry which is preliminary data.</text>
</comment>
<feature type="region of interest" description="Disordered" evidence="1">
    <location>
        <begin position="634"/>
        <end position="675"/>
    </location>
</feature>
<keyword evidence="3" id="KW-1185">Reference proteome</keyword>
<name>A0A8H5QP17_9HYPO</name>
<organism evidence="2 3">
    <name type="scientific">Fusarium tjaetaba</name>
    <dbReference type="NCBI Taxonomy" id="1567544"/>
    <lineage>
        <taxon>Eukaryota</taxon>
        <taxon>Fungi</taxon>
        <taxon>Dikarya</taxon>
        <taxon>Ascomycota</taxon>
        <taxon>Pezizomycotina</taxon>
        <taxon>Sordariomycetes</taxon>
        <taxon>Hypocreomycetidae</taxon>
        <taxon>Hypocreales</taxon>
        <taxon>Nectriaceae</taxon>
        <taxon>Fusarium</taxon>
        <taxon>Fusarium fujikuroi species complex</taxon>
    </lineage>
</organism>
<dbReference type="AlphaFoldDB" id="A0A8H5QP17"/>
<accession>A0A8H5QP17</accession>
<evidence type="ECO:0000256" key="1">
    <source>
        <dbReference type="SAM" id="MobiDB-lite"/>
    </source>
</evidence>
<dbReference type="GeneID" id="59297807"/>